<evidence type="ECO:0000259" key="1">
    <source>
        <dbReference type="PROSITE" id="PS51186"/>
    </source>
</evidence>
<gene>
    <name evidence="2" type="ORF">JL106_17175</name>
</gene>
<proteinExistence type="predicted"/>
<dbReference type="InterPro" id="IPR016181">
    <property type="entry name" value="Acyl_CoA_acyltransferase"/>
</dbReference>
<dbReference type="GO" id="GO:0016747">
    <property type="term" value="F:acyltransferase activity, transferring groups other than amino-acyl groups"/>
    <property type="evidence" value="ECO:0007669"/>
    <property type="project" value="InterPro"/>
</dbReference>
<dbReference type="SUPFAM" id="SSF55729">
    <property type="entry name" value="Acyl-CoA N-acyltransferases (Nat)"/>
    <property type="match status" value="1"/>
</dbReference>
<protein>
    <submittedName>
        <fullName evidence="2">N-acetyltransferase</fullName>
    </submittedName>
</protein>
<sequence length="176" mass="17947">MLIRRERPDDHDEVAAVTGAAFALPAGSGPPVEVALIGALRAEGSLLAAMTLVAVDPSDAGAQVIGQVTASRGTIAGRPAVGLGPVAVRPDRQHGGVGSALLHAVLGAADALGEPAVVLLGDQRWYARFGFRPASAVGVVSPDPAWGDHFQVRTLSAWTDALAGPFRYAPAFDGLE</sequence>
<dbReference type="PROSITE" id="PS51186">
    <property type="entry name" value="GNAT"/>
    <property type="match status" value="1"/>
</dbReference>
<evidence type="ECO:0000313" key="3">
    <source>
        <dbReference type="Proteomes" id="UP000663792"/>
    </source>
</evidence>
<name>A0A938YAQ3_9ACTN</name>
<dbReference type="Gene3D" id="3.40.630.30">
    <property type="match status" value="1"/>
</dbReference>
<dbReference type="InterPro" id="IPR000182">
    <property type="entry name" value="GNAT_dom"/>
</dbReference>
<accession>A0A938YAQ3</accession>
<dbReference type="Proteomes" id="UP000663792">
    <property type="component" value="Unassembled WGS sequence"/>
</dbReference>
<keyword evidence="3" id="KW-1185">Reference proteome</keyword>
<evidence type="ECO:0000313" key="2">
    <source>
        <dbReference type="EMBL" id="MBM9469020.1"/>
    </source>
</evidence>
<dbReference type="EMBL" id="JAERWK010000023">
    <property type="protein sequence ID" value="MBM9469020.1"/>
    <property type="molecule type" value="Genomic_DNA"/>
</dbReference>
<feature type="domain" description="N-acetyltransferase" evidence="1">
    <location>
        <begin position="1"/>
        <end position="153"/>
    </location>
</feature>
<reference evidence="2" key="1">
    <citation type="submission" date="2021-01" db="EMBL/GenBank/DDBJ databases">
        <title>YIM 132084 draft genome.</title>
        <authorList>
            <person name="An D."/>
        </authorList>
    </citation>
    <scope>NUCLEOTIDE SEQUENCE</scope>
    <source>
        <strain evidence="2">YIM 132084</strain>
    </source>
</reference>
<comment type="caution">
    <text evidence="2">The sequence shown here is derived from an EMBL/GenBank/DDBJ whole genome shotgun (WGS) entry which is preliminary data.</text>
</comment>
<dbReference type="AlphaFoldDB" id="A0A938YAQ3"/>
<organism evidence="2 3">
    <name type="scientific">Nakamurella leprariae</name>
    <dbReference type="NCBI Taxonomy" id="2803911"/>
    <lineage>
        <taxon>Bacteria</taxon>
        <taxon>Bacillati</taxon>
        <taxon>Actinomycetota</taxon>
        <taxon>Actinomycetes</taxon>
        <taxon>Nakamurellales</taxon>
        <taxon>Nakamurellaceae</taxon>
        <taxon>Nakamurella</taxon>
    </lineage>
</organism>
<dbReference type="RefSeq" id="WP_205261986.1">
    <property type="nucleotide sequence ID" value="NZ_JAERWK010000023.1"/>
</dbReference>
<dbReference type="Pfam" id="PF13508">
    <property type="entry name" value="Acetyltransf_7"/>
    <property type="match status" value="1"/>
</dbReference>
<dbReference type="CDD" id="cd04301">
    <property type="entry name" value="NAT_SF"/>
    <property type="match status" value="1"/>
</dbReference>